<dbReference type="FunFam" id="3.20.20.20:FF:000006">
    <property type="entry name" value="Dihydropteroate synthase"/>
    <property type="match status" value="1"/>
</dbReference>
<gene>
    <name evidence="13" type="ordered locus">Dester_0390</name>
</gene>
<feature type="domain" description="Pterin-binding" evidence="12">
    <location>
        <begin position="136"/>
        <end position="392"/>
    </location>
</feature>
<evidence type="ECO:0000256" key="2">
    <source>
        <dbReference type="ARBA" id="ARBA00001946"/>
    </source>
</evidence>
<dbReference type="eggNOG" id="COG0294">
    <property type="taxonomic scope" value="Bacteria"/>
</dbReference>
<dbReference type="SUPFAM" id="SSF51717">
    <property type="entry name" value="Dihydropteroate synthetase-like"/>
    <property type="match status" value="1"/>
</dbReference>
<dbReference type="KEGG" id="dte:Dester_0390"/>
<comment type="cofactor">
    <cofactor evidence="2">
        <name>Mg(2+)</name>
        <dbReference type="ChEBI" id="CHEBI:18420"/>
    </cofactor>
</comment>
<dbReference type="PANTHER" id="PTHR20941:SF1">
    <property type="entry name" value="FOLIC ACID SYNTHESIS PROTEIN FOL1"/>
    <property type="match status" value="1"/>
</dbReference>
<keyword evidence="7 13" id="KW-0808">Transferase</keyword>
<keyword evidence="10" id="KW-0289">Folate biosynthesis</keyword>
<evidence type="ECO:0000256" key="4">
    <source>
        <dbReference type="ARBA" id="ARBA00009503"/>
    </source>
</evidence>
<dbReference type="EMBL" id="CP002543">
    <property type="protein sequence ID" value="ADY73045.1"/>
    <property type="molecule type" value="Genomic_DNA"/>
</dbReference>
<dbReference type="RefSeq" id="WP_013638003.1">
    <property type="nucleotide sequence ID" value="NC_015185.1"/>
</dbReference>
<evidence type="ECO:0000256" key="3">
    <source>
        <dbReference type="ARBA" id="ARBA00004763"/>
    </source>
</evidence>
<dbReference type="InterPro" id="IPR006390">
    <property type="entry name" value="DHP_synth_dom"/>
</dbReference>
<name>F0S2H3_DESTD</name>
<dbReference type="EC" id="2.5.1.15" evidence="5"/>
<dbReference type="GO" id="GO:0046872">
    <property type="term" value="F:metal ion binding"/>
    <property type="evidence" value="ECO:0007669"/>
    <property type="project" value="UniProtKB-KW"/>
</dbReference>
<dbReference type="GO" id="GO:0004156">
    <property type="term" value="F:dihydropteroate synthase activity"/>
    <property type="evidence" value="ECO:0007669"/>
    <property type="project" value="UniProtKB-EC"/>
</dbReference>
<dbReference type="InterPro" id="IPR045031">
    <property type="entry name" value="DHP_synth-like"/>
</dbReference>
<dbReference type="AlphaFoldDB" id="F0S2H3"/>
<protein>
    <recommendedName>
        <fullName evidence="6">Dihydropteroate synthase</fullName>
        <ecNumber evidence="5">2.5.1.15</ecNumber>
    </recommendedName>
    <alternativeName>
        <fullName evidence="11">Dihydropteroate pyrophosphorylase</fullName>
    </alternativeName>
</protein>
<dbReference type="InterPro" id="IPR011005">
    <property type="entry name" value="Dihydropteroate_synth-like_sf"/>
</dbReference>
<dbReference type="Gene3D" id="3.20.20.20">
    <property type="entry name" value="Dihydropteroate synthase-like"/>
    <property type="match status" value="1"/>
</dbReference>
<dbReference type="GO" id="GO:0046656">
    <property type="term" value="P:folic acid biosynthetic process"/>
    <property type="evidence" value="ECO:0007669"/>
    <property type="project" value="UniProtKB-KW"/>
</dbReference>
<evidence type="ECO:0000313" key="13">
    <source>
        <dbReference type="EMBL" id="ADY73045.1"/>
    </source>
</evidence>
<dbReference type="InParanoid" id="F0S2H3"/>
<dbReference type="InterPro" id="IPR000489">
    <property type="entry name" value="Pterin-binding_dom"/>
</dbReference>
<evidence type="ECO:0000313" key="14">
    <source>
        <dbReference type="Proteomes" id="UP000007102"/>
    </source>
</evidence>
<dbReference type="OrthoDB" id="9811744at2"/>
<organism evidence="13 14">
    <name type="scientific">Desulfurobacterium thermolithotrophum (strain DSM 11699 / BSA)</name>
    <dbReference type="NCBI Taxonomy" id="868864"/>
    <lineage>
        <taxon>Bacteria</taxon>
        <taxon>Pseudomonadati</taxon>
        <taxon>Aquificota</taxon>
        <taxon>Aquificia</taxon>
        <taxon>Desulfurobacteriales</taxon>
        <taxon>Desulfurobacteriaceae</taxon>
        <taxon>Desulfurobacterium</taxon>
    </lineage>
</organism>
<evidence type="ECO:0000256" key="7">
    <source>
        <dbReference type="ARBA" id="ARBA00022679"/>
    </source>
</evidence>
<dbReference type="PROSITE" id="PS50972">
    <property type="entry name" value="PTERIN_BINDING"/>
    <property type="match status" value="1"/>
</dbReference>
<evidence type="ECO:0000259" key="12">
    <source>
        <dbReference type="PROSITE" id="PS50972"/>
    </source>
</evidence>
<dbReference type="NCBIfam" id="TIGR01496">
    <property type="entry name" value="DHPS"/>
    <property type="match status" value="1"/>
</dbReference>
<dbReference type="PROSITE" id="PS00793">
    <property type="entry name" value="DHPS_2"/>
    <property type="match status" value="1"/>
</dbReference>
<accession>F0S2H3</accession>
<keyword evidence="8" id="KW-0479">Metal-binding</keyword>
<evidence type="ECO:0000256" key="8">
    <source>
        <dbReference type="ARBA" id="ARBA00022723"/>
    </source>
</evidence>
<reference evidence="14" key="2">
    <citation type="submission" date="2011-02" db="EMBL/GenBank/DDBJ databases">
        <title>The complete genome of Desulfurobacterium thermolithotrophum DSM 11699.</title>
        <authorList>
            <consortium name="US DOE Joint Genome Institute (JGI-PGF)"/>
            <person name="Lucas S."/>
            <person name="Copeland A."/>
            <person name="Lapidus A."/>
            <person name="Bruce D."/>
            <person name="Goodwin L."/>
            <person name="Pitluck S."/>
            <person name="Kyrpides N."/>
            <person name="Mavromatis K."/>
            <person name="Pagani I."/>
            <person name="Ivanova N."/>
            <person name="Mikhailova N."/>
            <person name="Daligault H."/>
            <person name="Detter J.C."/>
            <person name="Tapia R."/>
            <person name="Han C."/>
            <person name="Land M."/>
            <person name="Hauser L."/>
            <person name="Markowitz V."/>
            <person name="Cheng J.-F."/>
            <person name="Hugenholtz P."/>
            <person name="Woyke T."/>
            <person name="Wu D."/>
            <person name="Spring S."/>
            <person name="Brambilla E."/>
            <person name="Klenk H.-P."/>
            <person name="Eisen J.A."/>
        </authorList>
    </citation>
    <scope>NUCLEOTIDE SEQUENCE [LARGE SCALE GENOMIC DNA]</scope>
    <source>
        <strain evidence="14">DSM 11699 / BSA</strain>
    </source>
</reference>
<dbReference type="STRING" id="868864.Dester_0390"/>
<evidence type="ECO:0000256" key="1">
    <source>
        <dbReference type="ARBA" id="ARBA00000012"/>
    </source>
</evidence>
<evidence type="ECO:0000256" key="9">
    <source>
        <dbReference type="ARBA" id="ARBA00022842"/>
    </source>
</evidence>
<dbReference type="CDD" id="cd00739">
    <property type="entry name" value="DHPS"/>
    <property type="match status" value="1"/>
</dbReference>
<dbReference type="HOGENOM" id="CLU_008023_1_0_0"/>
<dbReference type="PANTHER" id="PTHR20941">
    <property type="entry name" value="FOLATE SYNTHESIS PROTEINS"/>
    <property type="match status" value="1"/>
</dbReference>
<comment type="catalytic activity">
    <reaction evidence="1">
        <text>(7,8-dihydropterin-6-yl)methyl diphosphate + 4-aminobenzoate = 7,8-dihydropteroate + diphosphate</text>
        <dbReference type="Rhea" id="RHEA:19949"/>
        <dbReference type="ChEBI" id="CHEBI:17836"/>
        <dbReference type="ChEBI" id="CHEBI:17839"/>
        <dbReference type="ChEBI" id="CHEBI:33019"/>
        <dbReference type="ChEBI" id="CHEBI:72950"/>
        <dbReference type="EC" id="2.5.1.15"/>
    </reaction>
</comment>
<dbReference type="Proteomes" id="UP000007102">
    <property type="component" value="Chromosome"/>
</dbReference>
<sequence length="402" mass="45097">MFITIREFKDKEELKNYLLSIGITEAGVKILSSKVSKFNIEISNIDTRAANILKQDAISVGGDCAVPRKASIFEKGTCTVLLMVTERSLFRLIEKLKLQPFKLKELAVKLKEAVENYQKDEFIISYNGKELKLRKPAIMGILNVTPDSFSDGGKFSTVDRALKHCEEMLESGADIIDVGGESTRPGSDPVPIEEELRRTIPVIEEIRKKLGNEFFISIDTYKSEVAKKALEAGADIVNDISGFHFDKNMAVLVAEKGCPAIVMHIKGTPKDMQKNPYYENVIREILLYFEKTLKEAEKKGVKREQLIIDPGIGFGKRLEDNLCILRRLSEFKTLGLPILIGTSRKSFIGTITGESDPKKRLEGTLASVYASVIRGAKIVRVHDVKETKKFLDTLWALEEVYC</sequence>
<dbReference type="GO" id="GO:0005829">
    <property type="term" value="C:cytosol"/>
    <property type="evidence" value="ECO:0007669"/>
    <property type="project" value="TreeGrafter"/>
</dbReference>
<evidence type="ECO:0000256" key="6">
    <source>
        <dbReference type="ARBA" id="ARBA00016919"/>
    </source>
</evidence>
<dbReference type="PROSITE" id="PS00792">
    <property type="entry name" value="DHPS_1"/>
    <property type="match status" value="1"/>
</dbReference>
<evidence type="ECO:0000256" key="10">
    <source>
        <dbReference type="ARBA" id="ARBA00022909"/>
    </source>
</evidence>
<evidence type="ECO:0000256" key="5">
    <source>
        <dbReference type="ARBA" id="ARBA00012458"/>
    </source>
</evidence>
<reference evidence="13 14" key="1">
    <citation type="journal article" date="2011" name="Stand. Genomic Sci.">
        <title>Complete genome sequence of the thermophilic sulfur-reducer Desulfurobacterium thermolithotrophum type strain (BSA(T)) from a deep-sea hydrothermal vent.</title>
        <authorList>
            <person name="Goker M."/>
            <person name="Daligault H."/>
            <person name="Mwirichia R."/>
            <person name="Lapidus A."/>
            <person name="Lucas S."/>
            <person name="Deshpande S."/>
            <person name="Pagani I."/>
            <person name="Tapia R."/>
            <person name="Cheng J.F."/>
            <person name="Goodwin L."/>
            <person name="Pitluck S."/>
            <person name="Liolios K."/>
            <person name="Ivanova N."/>
            <person name="Mavromatis K."/>
            <person name="Mikhailova N."/>
            <person name="Pati A."/>
            <person name="Chen A."/>
            <person name="Palaniappan K."/>
            <person name="Han C."/>
            <person name="Land M."/>
            <person name="Hauser L."/>
            <person name="Pan C."/>
            <person name="Brambilla E.M."/>
            <person name="Rohde M."/>
            <person name="Spring S."/>
            <person name="Sikorski J."/>
            <person name="Wirth R."/>
            <person name="Detter J.C."/>
            <person name="Woyke T."/>
            <person name="Bristow J."/>
            <person name="Eisen J.A."/>
            <person name="Markowitz V."/>
            <person name="Hugenholtz P."/>
            <person name="Kyrpides N.C."/>
            <person name="Klenk H.P."/>
        </authorList>
    </citation>
    <scope>NUCLEOTIDE SEQUENCE [LARGE SCALE GENOMIC DNA]</scope>
    <source>
        <strain evidence="14">DSM 11699 / BSA</strain>
    </source>
</reference>
<dbReference type="Pfam" id="PF00809">
    <property type="entry name" value="Pterin_bind"/>
    <property type="match status" value="1"/>
</dbReference>
<keyword evidence="14" id="KW-1185">Reference proteome</keyword>
<keyword evidence="9" id="KW-0460">Magnesium</keyword>
<dbReference type="GO" id="GO:0046654">
    <property type="term" value="P:tetrahydrofolate biosynthetic process"/>
    <property type="evidence" value="ECO:0007669"/>
    <property type="project" value="TreeGrafter"/>
</dbReference>
<evidence type="ECO:0000256" key="11">
    <source>
        <dbReference type="ARBA" id="ARBA00030193"/>
    </source>
</evidence>
<comment type="pathway">
    <text evidence="3">Cofactor biosynthesis; tetrahydrofolate biosynthesis; 7,8-dihydrofolate from 2-amino-4-hydroxy-6-hydroxymethyl-7,8-dihydropteridine diphosphate and 4-aminobenzoate: step 1/2.</text>
</comment>
<dbReference type="FunCoup" id="F0S2H3">
    <property type="interactions" value="392"/>
</dbReference>
<comment type="similarity">
    <text evidence="4">Belongs to the DHPS family.</text>
</comment>
<proteinExistence type="inferred from homology"/>